<dbReference type="SUPFAM" id="SSF53474">
    <property type="entry name" value="alpha/beta-Hydrolases"/>
    <property type="match status" value="1"/>
</dbReference>
<name>A0AAU7VNS6_9FIRM</name>
<accession>A0AAU7VNS6</accession>
<dbReference type="PRINTS" id="PR00111">
    <property type="entry name" value="ABHYDROLASE"/>
</dbReference>
<dbReference type="Gene3D" id="3.40.50.1820">
    <property type="entry name" value="alpha/beta hydrolase"/>
    <property type="match status" value="1"/>
</dbReference>
<reference evidence="2" key="2">
    <citation type="submission" date="2024-06" db="EMBL/GenBank/DDBJ databases">
        <authorList>
            <person name="Petrova K.O."/>
            <person name="Toshchakov S.V."/>
            <person name="Boltjanskaja Y.V."/>
            <person name="Kevbrin V."/>
        </authorList>
    </citation>
    <scope>NUCLEOTIDE SEQUENCE</scope>
    <source>
        <strain evidence="2">Z-910T</strain>
    </source>
</reference>
<dbReference type="AlphaFoldDB" id="A0AAU7VNS6"/>
<organism evidence="2">
    <name type="scientific">Proteinivorax tanatarense</name>
    <dbReference type="NCBI Taxonomy" id="1260629"/>
    <lineage>
        <taxon>Bacteria</taxon>
        <taxon>Bacillati</taxon>
        <taxon>Bacillota</taxon>
        <taxon>Clostridia</taxon>
        <taxon>Eubacteriales</taxon>
        <taxon>Proteinivoracaceae</taxon>
        <taxon>Proteinivorax</taxon>
    </lineage>
</organism>
<dbReference type="InterPro" id="IPR029058">
    <property type="entry name" value="AB_hydrolase_fold"/>
</dbReference>
<evidence type="ECO:0000259" key="1">
    <source>
        <dbReference type="Pfam" id="PF00561"/>
    </source>
</evidence>
<proteinExistence type="predicted"/>
<dbReference type="GO" id="GO:0016787">
    <property type="term" value="F:hydrolase activity"/>
    <property type="evidence" value="ECO:0007669"/>
    <property type="project" value="UniProtKB-KW"/>
</dbReference>
<sequence length="265" mass="29855">MAIVKVNDISMYYEVHGEGEPLVLIEGLGYSTWMWYKQLPVISKYFKVIIFDNRGVGKTDKPDCEYTIEMMADDLAGLLRSLNIKTTHILGVSMGGFIAQQFSANYPEMVDKLILCSTSFGGPNSIPIPQETLDIMMKGGGEYKTILDIKKAISTAFYNGKIPEDKEVLEKIMQEKKQEPQPKYAYQRQLMAGASFNGEDNTQRIKADTLIVAGQKDEVVPPQNAYLLNERISSSEVEIIEKGGHVFFMEQPNKSNEVFLNFLLK</sequence>
<dbReference type="InterPro" id="IPR050471">
    <property type="entry name" value="AB_hydrolase"/>
</dbReference>
<evidence type="ECO:0000313" key="2">
    <source>
        <dbReference type="EMBL" id="XBX75576.1"/>
    </source>
</evidence>
<dbReference type="InterPro" id="IPR000073">
    <property type="entry name" value="AB_hydrolase_1"/>
</dbReference>
<reference evidence="2" key="1">
    <citation type="journal article" date="2013" name="Extremophiles">
        <title>Proteinivorax tanatarense gen. nov., sp. nov., an anaerobic, haloalkaliphilic, proteolytic bacterium isolated from a decaying algal bloom, and proposal of Proteinivoraceae fam. nov.</title>
        <authorList>
            <person name="Kevbrin V."/>
            <person name="Boltyanskaya Y."/>
            <person name="Zhilina T."/>
            <person name="Kolganova T."/>
            <person name="Lavrentjeva E."/>
            <person name="Kuznetsov B."/>
        </authorList>
    </citation>
    <scope>NUCLEOTIDE SEQUENCE</scope>
    <source>
        <strain evidence="2">Z-910T</strain>
    </source>
</reference>
<dbReference type="RefSeq" id="WP_350344320.1">
    <property type="nucleotide sequence ID" value="NZ_CP158367.1"/>
</dbReference>
<dbReference type="PANTHER" id="PTHR43433">
    <property type="entry name" value="HYDROLASE, ALPHA/BETA FOLD FAMILY PROTEIN"/>
    <property type="match status" value="1"/>
</dbReference>
<feature type="domain" description="AB hydrolase-1" evidence="1">
    <location>
        <begin position="21"/>
        <end position="252"/>
    </location>
</feature>
<dbReference type="PANTHER" id="PTHR43433:SF5">
    <property type="entry name" value="AB HYDROLASE-1 DOMAIN-CONTAINING PROTEIN"/>
    <property type="match status" value="1"/>
</dbReference>
<dbReference type="EMBL" id="CP158367">
    <property type="protein sequence ID" value="XBX75576.1"/>
    <property type="molecule type" value="Genomic_DNA"/>
</dbReference>
<dbReference type="Pfam" id="PF00561">
    <property type="entry name" value="Abhydrolase_1"/>
    <property type="match status" value="1"/>
</dbReference>
<gene>
    <name evidence="2" type="ORF">PRVXT_000715</name>
</gene>
<protein>
    <submittedName>
        <fullName evidence="2">Alpha/beta hydrolase</fullName>
    </submittedName>
</protein>
<keyword evidence="2" id="KW-0378">Hydrolase</keyword>